<keyword evidence="5" id="KW-1185">Reference proteome</keyword>
<dbReference type="HOGENOM" id="CLU_030024_3_0_7"/>
<comment type="subcellular location">
    <subcellularLocation>
        <location evidence="1">Secreted</location>
    </subcellularLocation>
</comment>
<protein>
    <submittedName>
        <fullName evidence="4">Polysaccharide deacetylase</fullName>
    </submittedName>
</protein>
<dbReference type="InterPro" id="IPR051398">
    <property type="entry name" value="Polysacch_Deacetylase"/>
</dbReference>
<name>F2LW46_HIPMA</name>
<dbReference type="GO" id="GO:0016810">
    <property type="term" value="F:hydrolase activity, acting on carbon-nitrogen (but not peptide) bonds"/>
    <property type="evidence" value="ECO:0007669"/>
    <property type="project" value="InterPro"/>
</dbReference>
<dbReference type="EMBL" id="CP002606">
    <property type="protein sequence ID" value="AEA33980.1"/>
    <property type="molecule type" value="Genomic_DNA"/>
</dbReference>
<dbReference type="GO" id="GO:0005576">
    <property type="term" value="C:extracellular region"/>
    <property type="evidence" value="ECO:0007669"/>
    <property type="project" value="UniProtKB-SubCell"/>
</dbReference>
<dbReference type="CDD" id="cd10969">
    <property type="entry name" value="CE4_Ecf1_like_5s"/>
    <property type="match status" value="1"/>
</dbReference>
<evidence type="ECO:0000256" key="1">
    <source>
        <dbReference type="ARBA" id="ARBA00004613"/>
    </source>
</evidence>
<evidence type="ECO:0000313" key="4">
    <source>
        <dbReference type="EMBL" id="AEA33980.1"/>
    </source>
</evidence>
<reference evidence="4 5" key="1">
    <citation type="journal article" date="2011" name="Stand. Genomic Sci.">
        <title>Complete genome sequence of the thermophilic sulfur-reducer Hippea maritima type strain (MH(2)).</title>
        <authorList>
            <person name="Huntemann M."/>
            <person name="Lu M."/>
            <person name="Nolan M."/>
            <person name="Lapidus A."/>
            <person name="Lucas S."/>
            <person name="Hammon N."/>
            <person name="Deshpande S."/>
            <person name="Cheng J.F."/>
            <person name="Tapia R."/>
            <person name="Han C."/>
            <person name="Goodwin L."/>
            <person name="Pitluck S."/>
            <person name="Liolios K."/>
            <person name="Pagani I."/>
            <person name="Ivanova N."/>
            <person name="Ovchinikova G."/>
            <person name="Pati A."/>
            <person name="Chen A."/>
            <person name="Palaniappan K."/>
            <person name="Land M."/>
            <person name="Hauser L."/>
            <person name="Jeffries C.D."/>
            <person name="Detter J.C."/>
            <person name="Brambilla E.M."/>
            <person name="Rohde M."/>
            <person name="Spring S."/>
            <person name="Goker M."/>
            <person name="Woyke T."/>
            <person name="Bristow J."/>
            <person name="Eisen J.A."/>
            <person name="Markowitz V."/>
            <person name="Hugenholtz P."/>
            <person name="Kyrpides N.C."/>
            <person name="Klenk H.P."/>
            <person name="Mavromatis K."/>
        </authorList>
    </citation>
    <scope>NUCLEOTIDE SEQUENCE [LARGE SCALE GENOMIC DNA]</scope>
    <source>
        <strain evidence="5">ATCC 700847 / DSM 10411 / MH2</strain>
    </source>
</reference>
<organism evidence="4 5">
    <name type="scientific">Hippea maritima (strain ATCC 700847 / DSM 10411 / MH2)</name>
    <dbReference type="NCBI Taxonomy" id="760142"/>
    <lineage>
        <taxon>Bacteria</taxon>
        <taxon>Pseudomonadati</taxon>
        <taxon>Campylobacterota</taxon>
        <taxon>Desulfurellia</taxon>
        <taxon>Desulfurellales</taxon>
        <taxon>Hippeaceae</taxon>
        <taxon>Hippea</taxon>
    </lineage>
</organism>
<dbReference type="Proteomes" id="UP000008139">
    <property type="component" value="Chromosome"/>
</dbReference>
<dbReference type="Gene3D" id="3.20.20.370">
    <property type="entry name" value="Glycoside hydrolase/deacetylase"/>
    <property type="match status" value="1"/>
</dbReference>
<reference evidence="5" key="2">
    <citation type="submission" date="2011-03" db="EMBL/GenBank/DDBJ databases">
        <title>The complete genome of Hippea maritima DSM 10411.</title>
        <authorList>
            <consortium name="US DOE Joint Genome Institute (JGI-PGF)"/>
            <person name="Lucas S."/>
            <person name="Copeland A."/>
            <person name="Lapidus A."/>
            <person name="Bruce D."/>
            <person name="Goodwin L."/>
            <person name="Pitluck S."/>
            <person name="Peters L."/>
            <person name="Kyrpides N."/>
            <person name="Mavromatis K."/>
            <person name="Pagani I."/>
            <person name="Ivanova N."/>
            <person name="Mikhailova N."/>
            <person name="Lu M."/>
            <person name="Detter J.C."/>
            <person name="Tapia R."/>
            <person name="Han C."/>
            <person name="Land M."/>
            <person name="Hauser L."/>
            <person name="Markowitz V."/>
            <person name="Cheng J.-F."/>
            <person name="Hugenholtz P."/>
            <person name="Woyke T."/>
            <person name="Wu D."/>
            <person name="Spring S."/>
            <person name="Schroeder M."/>
            <person name="Brambilla E."/>
            <person name="Klenk H.-P."/>
            <person name="Eisen J.A."/>
        </authorList>
    </citation>
    <scope>NUCLEOTIDE SEQUENCE [LARGE SCALE GENOMIC DNA]</scope>
    <source>
        <strain evidence="5">ATCC 700847 / DSM 10411 / MH2</strain>
    </source>
</reference>
<dbReference type="InterPro" id="IPR011330">
    <property type="entry name" value="Glyco_hydro/deAcase_b/a-brl"/>
</dbReference>
<gene>
    <name evidence="4" type="ordered locus">Hipma_1014</name>
</gene>
<dbReference type="InterPro" id="IPR002509">
    <property type="entry name" value="NODB_dom"/>
</dbReference>
<dbReference type="KEGG" id="hmr:Hipma_1014"/>
<evidence type="ECO:0000256" key="2">
    <source>
        <dbReference type="ARBA" id="ARBA00022729"/>
    </source>
</evidence>
<dbReference type="STRING" id="760142.Hipma_1014"/>
<dbReference type="eggNOG" id="COG0726">
    <property type="taxonomic scope" value="Bacteria"/>
</dbReference>
<evidence type="ECO:0000259" key="3">
    <source>
        <dbReference type="Pfam" id="PF01522"/>
    </source>
</evidence>
<dbReference type="PANTHER" id="PTHR34216">
    <property type="match status" value="1"/>
</dbReference>
<dbReference type="Pfam" id="PF01522">
    <property type="entry name" value="Polysacc_deac_1"/>
    <property type="match status" value="1"/>
</dbReference>
<feature type="domain" description="NodB homology" evidence="3">
    <location>
        <begin position="49"/>
        <end position="152"/>
    </location>
</feature>
<dbReference type="GO" id="GO:0005975">
    <property type="term" value="P:carbohydrate metabolic process"/>
    <property type="evidence" value="ECO:0007669"/>
    <property type="project" value="InterPro"/>
</dbReference>
<dbReference type="SUPFAM" id="SSF88713">
    <property type="entry name" value="Glycoside hydrolase/deacetylase"/>
    <property type="match status" value="1"/>
</dbReference>
<accession>F2LW46</accession>
<evidence type="ECO:0000313" key="5">
    <source>
        <dbReference type="Proteomes" id="UP000008139"/>
    </source>
</evidence>
<dbReference type="PANTHER" id="PTHR34216:SF3">
    <property type="entry name" value="POLY-BETA-1,6-N-ACETYL-D-GLUCOSAMINE N-DEACETYLASE"/>
    <property type="match status" value="1"/>
</dbReference>
<dbReference type="AlphaFoldDB" id="F2LW46"/>
<keyword evidence="2" id="KW-0732">Signal</keyword>
<dbReference type="InParanoid" id="F2LW46"/>
<proteinExistence type="predicted"/>
<sequence>MLYYHRILPFKGYDIDVETFEWQLSFLRKHFDVVGPEVLFDLKKGFRLKKTSVLLTFDDGFLDNFVYAYPILEEFGFKALLFVITSKITHRKPLKTVKDSQGAFVPKREETALYDSLNGDKSEFLSWKELKILSDSGVFSIGSHSDSHVKVFIGDRAKAIWHDNTSAHWSYEYALGRKAKEGYPIFEMRSSLGGRRFYPSDEFIGKVRDLYLKYGDEKRVLDEVNSIKDKGYFESKDEFKYRVRADLEKSKLAIKENLGINTPFFSFPWGEYCKESVDIAKDLGFEFCFTTKKSAFFGNDFLKIGRINVSKDKNRFKRKLLSNKNPLVARMYALWHA</sequence>